<feature type="binding site" evidence="8">
    <location>
        <position position="140"/>
    </location>
    <ligand>
        <name>FAD</name>
        <dbReference type="ChEBI" id="CHEBI:57692"/>
    </ligand>
</feature>
<evidence type="ECO:0000256" key="1">
    <source>
        <dbReference type="ARBA" id="ARBA00001974"/>
    </source>
</evidence>
<dbReference type="InterPro" id="IPR001834">
    <property type="entry name" value="CBR-like"/>
</dbReference>
<evidence type="ECO:0000256" key="4">
    <source>
        <dbReference type="ARBA" id="ARBA00022630"/>
    </source>
</evidence>
<dbReference type="Pfam" id="PF00175">
    <property type="entry name" value="NAD_binding_1"/>
    <property type="match status" value="1"/>
</dbReference>
<evidence type="ECO:0000256" key="3">
    <source>
        <dbReference type="ARBA" id="ARBA00006105"/>
    </source>
</evidence>
<evidence type="ECO:0000256" key="7">
    <source>
        <dbReference type="ARBA" id="ARBA00023136"/>
    </source>
</evidence>
<comment type="similarity">
    <text evidence="3">Belongs to the flavoprotein pyridine nucleotide cytochrome reductase family.</text>
</comment>
<dbReference type="CDD" id="cd06183">
    <property type="entry name" value="cyt_b5_reduct_like"/>
    <property type="match status" value="1"/>
</dbReference>
<evidence type="ECO:0000313" key="11">
    <source>
        <dbReference type="Proteomes" id="UP000799776"/>
    </source>
</evidence>
<keyword evidence="5 8" id="KW-0274">FAD</keyword>
<dbReference type="InterPro" id="IPR017938">
    <property type="entry name" value="Riboflavin_synthase-like_b-brl"/>
</dbReference>
<feature type="binding site" evidence="8">
    <location>
        <position position="107"/>
    </location>
    <ligand>
        <name>FAD</name>
        <dbReference type="ChEBI" id="CHEBI:57692"/>
    </ligand>
</feature>
<evidence type="ECO:0000256" key="2">
    <source>
        <dbReference type="ARBA" id="ARBA00004370"/>
    </source>
</evidence>
<comment type="caution">
    <text evidence="10">The sequence shown here is derived from an EMBL/GenBank/DDBJ whole genome shotgun (WGS) entry which is preliminary data.</text>
</comment>
<name>A0A9P4LUQ4_9PEZI</name>
<dbReference type="SUPFAM" id="SSF63380">
    <property type="entry name" value="Riboflavin synthase domain-like"/>
    <property type="match status" value="1"/>
</dbReference>
<dbReference type="GO" id="GO:0005739">
    <property type="term" value="C:mitochondrion"/>
    <property type="evidence" value="ECO:0007669"/>
    <property type="project" value="TreeGrafter"/>
</dbReference>
<sequence length="361" mass="39531">MPRIPSALLRPKAAALVALGSGALGGYGYLNSFSDDASSTSLDPYTFAPYTLTSREPVSSTSSIFTLRSRNGHGNNDDPAATRRLKDVWTRAVWSVEVKQPQLQIARAYTPLPSNSTDSSAEDGSELRLLIRKEHKGEVSNYLHRLPEQSTIELRGPHVEFEIPAEVREVLFIAGGTGIAPAMQVARVLGERRGARMHVLWANRLREDCVGGRGEGMGEQSGSWVDGLKSVVGLKGEREKDLVVITGQSNAENEQGAIVKELEMLKKRSKANSEFGLSVDYYVDEEGTFIRPADVSRQVQLSGPREANDKPGSKLIMVSGPDGFLEYWAGRKVWAAEGEVQGPLRGALSRVDLKGWRVWKL</sequence>
<dbReference type="EMBL" id="ML978742">
    <property type="protein sequence ID" value="KAF2084389.1"/>
    <property type="molecule type" value="Genomic_DNA"/>
</dbReference>
<dbReference type="GO" id="GO:0016020">
    <property type="term" value="C:membrane"/>
    <property type="evidence" value="ECO:0007669"/>
    <property type="project" value="UniProtKB-SubCell"/>
</dbReference>
<accession>A0A9P4LUQ4</accession>
<dbReference type="Proteomes" id="UP000799776">
    <property type="component" value="Unassembled WGS sequence"/>
</dbReference>
<comment type="subcellular location">
    <subcellularLocation>
        <location evidence="2">Membrane</location>
    </subcellularLocation>
</comment>
<dbReference type="SUPFAM" id="SSF52343">
    <property type="entry name" value="Ferredoxin reductase-like, C-terminal NADP-linked domain"/>
    <property type="match status" value="1"/>
</dbReference>
<protein>
    <recommendedName>
        <fullName evidence="9">FAD-binding FR-type domain-containing protein</fullName>
    </recommendedName>
</protein>
<dbReference type="PANTHER" id="PTHR19370:SF189">
    <property type="entry name" value="CYTOCHROME C MITOCHONDRIAL IMPORT FACTOR CYC2"/>
    <property type="match status" value="1"/>
</dbReference>
<keyword evidence="4 8" id="KW-0285">Flavoprotein</keyword>
<gene>
    <name evidence="10" type="ORF">K490DRAFT_75911</name>
</gene>
<comment type="cofactor">
    <cofactor evidence="1 8">
        <name>FAD</name>
        <dbReference type="ChEBI" id="CHEBI:57692"/>
    </cofactor>
</comment>
<evidence type="ECO:0000256" key="6">
    <source>
        <dbReference type="ARBA" id="ARBA00023002"/>
    </source>
</evidence>
<keyword evidence="11" id="KW-1185">Reference proteome</keyword>
<dbReference type="PANTHER" id="PTHR19370">
    <property type="entry name" value="NADH-CYTOCHROME B5 REDUCTASE"/>
    <property type="match status" value="1"/>
</dbReference>
<keyword evidence="7" id="KW-0472">Membrane</keyword>
<dbReference type="Pfam" id="PF00970">
    <property type="entry name" value="FAD_binding_6"/>
    <property type="match status" value="1"/>
</dbReference>
<feature type="binding site" evidence="8">
    <location>
        <position position="109"/>
    </location>
    <ligand>
        <name>FAD</name>
        <dbReference type="ChEBI" id="CHEBI:57692"/>
    </ligand>
</feature>
<evidence type="ECO:0000256" key="5">
    <source>
        <dbReference type="ARBA" id="ARBA00022827"/>
    </source>
</evidence>
<feature type="binding site" evidence="8">
    <location>
        <position position="130"/>
    </location>
    <ligand>
        <name>FAD</name>
        <dbReference type="ChEBI" id="CHEBI:57692"/>
    </ligand>
</feature>
<evidence type="ECO:0000256" key="8">
    <source>
        <dbReference type="PIRSR" id="PIRSR601834-1"/>
    </source>
</evidence>
<dbReference type="InterPro" id="IPR001433">
    <property type="entry name" value="OxRdtase_FAD/NAD-bd"/>
</dbReference>
<proteinExistence type="inferred from homology"/>
<dbReference type="PRINTS" id="PR00406">
    <property type="entry name" value="CYTB5RDTASE"/>
</dbReference>
<dbReference type="AlphaFoldDB" id="A0A9P4LUQ4"/>
<dbReference type="GO" id="GO:0016491">
    <property type="term" value="F:oxidoreductase activity"/>
    <property type="evidence" value="ECO:0007669"/>
    <property type="project" value="UniProtKB-KW"/>
</dbReference>
<dbReference type="OrthoDB" id="432685at2759"/>
<evidence type="ECO:0000313" key="10">
    <source>
        <dbReference type="EMBL" id="KAF2084389.1"/>
    </source>
</evidence>
<feature type="domain" description="FAD-binding FR-type" evidence="9">
    <location>
        <begin position="45"/>
        <end position="164"/>
    </location>
</feature>
<organism evidence="10 11">
    <name type="scientific">Saccharata proteae CBS 121410</name>
    <dbReference type="NCBI Taxonomy" id="1314787"/>
    <lineage>
        <taxon>Eukaryota</taxon>
        <taxon>Fungi</taxon>
        <taxon>Dikarya</taxon>
        <taxon>Ascomycota</taxon>
        <taxon>Pezizomycotina</taxon>
        <taxon>Dothideomycetes</taxon>
        <taxon>Dothideomycetes incertae sedis</taxon>
        <taxon>Botryosphaeriales</taxon>
        <taxon>Saccharataceae</taxon>
        <taxon>Saccharata</taxon>
    </lineage>
</organism>
<dbReference type="InterPro" id="IPR039261">
    <property type="entry name" value="FNR_nucleotide-bd"/>
</dbReference>
<feature type="binding site" evidence="8">
    <location>
        <position position="139"/>
    </location>
    <ligand>
        <name>FAD</name>
        <dbReference type="ChEBI" id="CHEBI:57692"/>
    </ligand>
</feature>
<evidence type="ECO:0000259" key="9">
    <source>
        <dbReference type="PROSITE" id="PS51384"/>
    </source>
</evidence>
<keyword evidence="6" id="KW-0560">Oxidoreductase</keyword>
<dbReference type="Gene3D" id="3.40.50.80">
    <property type="entry name" value="Nucleotide-binding domain of ferredoxin-NADP reductase (FNR) module"/>
    <property type="match status" value="1"/>
</dbReference>
<dbReference type="PROSITE" id="PS51384">
    <property type="entry name" value="FAD_FR"/>
    <property type="match status" value="1"/>
</dbReference>
<dbReference type="Gene3D" id="2.40.30.10">
    <property type="entry name" value="Translation factors"/>
    <property type="match status" value="1"/>
</dbReference>
<dbReference type="InterPro" id="IPR008333">
    <property type="entry name" value="Cbr1-like_FAD-bd_dom"/>
</dbReference>
<dbReference type="InterPro" id="IPR017927">
    <property type="entry name" value="FAD-bd_FR_type"/>
</dbReference>
<reference evidence="10" key="1">
    <citation type="journal article" date="2020" name="Stud. Mycol.">
        <title>101 Dothideomycetes genomes: a test case for predicting lifestyles and emergence of pathogens.</title>
        <authorList>
            <person name="Haridas S."/>
            <person name="Albert R."/>
            <person name="Binder M."/>
            <person name="Bloem J."/>
            <person name="Labutti K."/>
            <person name="Salamov A."/>
            <person name="Andreopoulos B."/>
            <person name="Baker S."/>
            <person name="Barry K."/>
            <person name="Bills G."/>
            <person name="Bluhm B."/>
            <person name="Cannon C."/>
            <person name="Castanera R."/>
            <person name="Culley D."/>
            <person name="Daum C."/>
            <person name="Ezra D."/>
            <person name="Gonzalez J."/>
            <person name="Henrissat B."/>
            <person name="Kuo A."/>
            <person name="Liang C."/>
            <person name="Lipzen A."/>
            <person name="Lutzoni F."/>
            <person name="Magnuson J."/>
            <person name="Mondo S."/>
            <person name="Nolan M."/>
            <person name="Ohm R."/>
            <person name="Pangilinan J."/>
            <person name="Park H.-J."/>
            <person name="Ramirez L."/>
            <person name="Alfaro M."/>
            <person name="Sun H."/>
            <person name="Tritt A."/>
            <person name="Yoshinaga Y."/>
            <person name="Zwiers L.-H."/>
            <person name="Turgeon B."/>
            <person name="Goodwin S."/>
            <person name="Spatafora J."/>
            <person name="Crous P."/>
            <person name="Grigoriev I."/>
        </authorList>
    </citation>
    <scope>NUCLEOTIDE SEQUENCE</scope>
    <source>
        <strain evidence="10">CBS 121410</strain>
    </source>
</reference>